<evidence type="ECO:0000256" key="1">
    <source>
        <dbReference type="ARBA" id="ARBA00022679"/>
    </source>
</evidence>
<dbReference type="InterPro" id="IPR028098">
    <property type="entry name" value="Glyco_trans_4-like_N"/>
</dbReference>
<dbReference type="RefSeq" id="WP_284244084.1">
    <property type="nucleotide sequence ID" value="NZ_BSST01000001.1"/>
</dbReference>
<dbReference type="Gene3D" id="3.40.50.2000">
    <property type="entry name" value="Glycogen Phosphorylase B"/>
    <property type="match status" value="2"/>
</dbReference>
<keyword evidence="2" id="KW-0472">Membrane</keyword>
<name>A0ABQ6GU60_9GAMM</name>
<evidence type="ECO:0000256" key="2">
    <source>
        <dbReference type="SAM" id="Phobius"/>
    </source>
</evidence>
<keyword evidence="2" id="KW-1133">Transmembrane helix</keyword>
<dbReference type="InterPro" id="IPR001296">
    <property type="entry name" value="Glyco_trans_1"/>
</dbReference>
<keyword evidence="6" id="KW-1185">Reference proteome</keyword>
<evidence type="ECO:0000313" key="5">
    <source>
        <dbReference type="EMBL" id="GLX78197.1"/>
    </source>
</evidence>
<evidence type="ECO:0000313" key="6">
    <source>
        <dbReference type="Proteomes" id="UP001157186"/>
    </source>
</evidence>
<proteinExistence type="predicted"/>
<reference evidence="5 6" key="1">
    <citation type="submission" date="2023-03" db="EMBL/GenBank/DDBJ databases">
        <title>Draft genome sequence of Thalassotalea insulae KCTC 62186T.</title>
        <authorList>
            <person name="Sawabe T."/>
        </authorList>
    </citation>
    <scope>NUCLEOTIDE SEQUENCE [LARGE SCALE GENOMIC DNA]</scope>
    <source>
        <strain evidence="5 6">KCTC 62186</strain>
    </source>
</reference>
<evidence type="ECO:0000259" key="3">
    <source>
        <dbReference type="Pfam" id="PF00534"/>
    </source>
</evidence>
<dbReference type="SUPFAM" id="SSF53756">
    <property type="entry name" value="UDP-Glycosyltransferase/glycogen phosphorylase"/>
    <property type="match status" value="1"/>
</dbReference>
<gene>
    <name evidence="5" type="ORF">tinsulaeT_15370</name>
</gene>
<feature type="domain" description="Glycosyl transferase family 1" evidence="3">
    <location>
        <begin position="193"/>
        <end position="347"/>
    </location>
</feature>
<dbReference type="Pfam" id="PF13439">
    <property type="entry name" value="Glyco_transf_4"/>
    <property type="match status" value="1"/>
</dbReference>
<feature type="domain" description="Glycosyltransferase subfamily 4-like N-terminal" evidence="4">
    <location>
        <begin position="66"/>
        <end position="190"/>
    </location>
</feature>
<feature type="transmembrane region" description="Helical" evidence="2">
    <location>
        <begin position="79"/>
        <end position="96"/>
    </location>
</feature>
<dbReference type="Proteomes" id="UP001157186">
    <property type="component" value="Unassembled WGS sequence"/>
</dbReference>
<protein>
    <submittedName>
        <fullName evidence="5">Glycosyl transferase family 1</fullName>
    </submittedName>
</protein>
<dbReference type="PANTHER" id="PTHR46401:SF2">
    <property type="entry name" value="GLYCOSYLTRANSFERASE WBBK-RELATED"/>
    <property type="match status" value="1"/>
</dbReference>
<dbReference type="Pfam" id="PF00534">
    <property type="entry name" value="Glycos_transf_1"/>
    <property type="match status" value="1"/>
</dbReference>
<keyword evidence="2" id="KW-0812">Transmembrane</keyword>
<accession>A0ABQ6GU60</accession>
<organism evidence="5 6">
    <name type="scientific">Thalassotalea insulae</name>
    <dbReference type="NCBI Taxonomy" id="2056778"/>
    <lineage>
        <taxon>Bacteria</taxon>
        <taxon>Pseudomonadati</taxon>
        <taxon>Pseudomonadota</taxon>
        <taxon>Gammaproteobacteria</taxon>
        <taxon>Alteromonadales</taxon>
        <taxon>Colwelliaceae</taxon>
        <taxon>Thalassotalea</taxon>
    </lineage>
</organism>
<dbReference type="EMBL" id="BSST01000001">
    <property type="protein sequence ID" value="GLX78197.1"/>
    <property type="molecule type" value="Genomic_DNA"/>
</dbReference>
<evidence type="ECO:0000259" key="4">
    <source>
        <dbReference type="Pfam" id="PF13439"/>
    </source>
</evidence>
<dbReference type="GO" id="GO:0016740">
    <property type="term" value="F:transferase activity"/>
    <property type="evidence" value="ECO:0007669"/>
    <property type="project" value="UniProtKB-KW"/>
</dbReference>
<keyword evidence="1 5" id="KW-0808">Transferase</keyword>
<sequence length="374" mass="42588">MKSSQTKLLIITNLFPLPWEPNRATFNKQQFEALATAYDLYFIIPIAFIDWFKHRKEIKQTSNKRYVPYFFTPKIGRRLYSLYMFLSIVCHSGFWLKQLRPQKILASWAFPDAVASSWLSKLFKADFYFKVHGSDIDIQCQHQARAQQVVKMSKTAKGILSVSQALATKMIALGIDKDKIQVIYNGVNHEKFTQPTAAPYSNDYLLFIGNLKYDKGVMELLNGFNKVHQTHPKLHLVFAGNGVMKNQIMALCKQYNISDKVTLLGAINHDEIPQWLNHCTALALPSYHEGVPNVLLEAMACGKPVIATKVGGIPEIINESICGKLIEKENDLAVADAINFILANHWNKCAIQKHSQQFSWQKNKTQLIELIESK</sequence>
<comment type="caution">
    <text evidence="5">The sequence shown here is derived from an EMBL/GenBank/DDBJ whole genome shotgun (WGS) entry which is preliminary data.</text>
</comment>
<dbReference type="PANTHER" id="PTHR46401">
    <property type="entry name" value="GLYCOSYLTRANSFERASE WBBK-RELATED"/>
    <property type="match status" value="1"/>
</dbReference>